<keyword evidence="2" id="KW-1185">Reference proteome</keyword>
<accession>A0A9Q0GK67</accession>
<dbReference type="EMBL" id="JAMYWD010002286">
    <property type="protein sequence ID" value="KAJ4937446.1"/>
    <property type="molecule type" value="Genomic_DNA"/>
</dbReference>
<dbReference type="Proteomes" id="UP001141806">
    <property type="component" value="Unassembled WGS sequence"/>
</dbReference>
<evidence type="ECO:0000313" key="1">
    <source>
        <dbReference type="EMBL" id="KAJ4937446.1"/>
    </source>
</evidence>
<evidence type="ECO:0000313" key="2">
    <source>
        <dbReference type="Proteomes" id="UP001141806"/>
    </source>
</evidence>
<dbReference type="OrthoDB" id="424465at2759"/>
<protein>
    <submittedName>
        <fullName evidence="1">Uncharacterized protein</fullName>
    </submittedName>
</protein>
<organism evidence="1 2">
    <name type="scientific">Protea cynaroides</name>
    <dbReference type="NCBI Taxonomy" id="273540"/>
    <lineage>
        <taxon>Eukaryota</taxon>
        <taxon>Viridiplantae</taxon>
        <taxon>Streptophyta</taxon>
        <taxon>Embryophyta</taxon>
        <taxon>Tracheophyta</taxon>
        <taxon>Spermatophyta</taxon>
        <taxon>Magnoliopsida</taxon>
        <taxon>Proteales</taxon>
        <taxon>Proteaceae</taxon>
        <taxon>Protea</taxon>
    </lineage>
</organism>
<name>A0A9Q0GK67_9MAGN</name>
<gene>
    <name evidence="1" type="ORF">NE237_000087</name>
</gene>
<comment type="caution">
    <text evidence="1">The sequence shown here is derived from an EMBL/GenBank/DDBJ whole genome shotgun (WGS) entry which is preliminary data.</text>
</comment>
<proteinExistence type="predicted"/>
<sequence length="98" mass="11615">MLIPLDSSGKNECQRQHRRAYREVNGLLIAVEESSQIGRELRCNGHTLLYLKDWHFVKVHGLLFLLMFFRSYSWSANVCGKKKWFFLPPSQCHLVYDR</sequence>
<dbReference type="AlphaFoldDB" id="A0A9Q0GK67"/>
<reference evidence="1" key="1">
    <citation type="journal article" date="2023" name="Plant J.">
        <title>The genome of the king protea, Protea cynaroides.</title>
        <authorList>
            <person name="Chang J."/>
            <person name="Duong T.A."/>
            <person name="Schoeman C."/>
            <person name="Ma X."/>
            <person name="Roodt D."/>
            <person name="Barker N."/>
            <person name="Li Z."/>
            <person name="Van de Peer Y."/>
            <person name="Mizrachi E."/>
        </authorList>
    </citation>
    <scope>NUCLEOTIDE SEQUENCE</scope>
    <source>
        <tissue evidence="1">Young leaves</tissue>
    </source>
</reference>